<accession>A0A2W5WWG8</accession>
<comment type="caution">
    <text evidence="2">The sequence shown here is derived from an EMBL/GenBank/DDBJ whole genome shotgun (WGS) entry which is preliminary data.</text>
</comment>
<keyword evidence="1" id="KW-1133">Transmembrane helix</keyword>
<protein>
    <submittedName>
        <fullName evidence="2">Uncharacterized protein</fullName>
    </submittedName>
</protein>
<keyword evidence="3" id="KW-1185">Reference proteome</keyword>
<evidence type="ECO:0000313" key="3">
    <source>
        <dbReference type="Proteomes" id="UP000248783"/>
    </source>
</evidence>
<feature type="transmembrane region" description="Helical" evidence="1">
    <location>
        <begin position="18"/>
        <end position="37"/>
    </location>
</feature>
<organism evidence="2 3">
    <name type="scientific">Xylanimonas oleitrophica</name>
    <dbReference type="NCBI Taxonomy" id="2607479"/>
    <lineage>
        <taxon>Bacteria</taxon>
        <taxon>Bacillati</taxon>
        <taxon>Actinomycetota</taxon>
        <taxon>Actinomycetes</taxon>
        <taxon>Micrococcales</taxon>
        <taxon>Promicromonosporaceae</taxon>
        <taxon>Xylanimonas</taxon>
    </lineage>
</organism>
<feature type="transmembrane region" description="Helical" evidence="1">
    <location>
        <begin position="49"/>
        <end position="69"/>
    </location>
</feature>
<name>A0A2W5WWG8_9MICO</name>
<feature type="transmembrane region" description="Helical" evidence="1">
    <location>
        <begin position="180"/>
        <end position="198"/>
    </location>
</feature>
<dbReference type="AlphaFoldDB" id="A0A2W5WWG8"/>
<evidence type="ECO:0000313" key="2">
    <source>
        <dbReference type="EMBL" id="PZR54943.1"/>
    </source>
</evidence>
<sequence>MTRPAANALALYARTHHLLVYAFSAGVLGVLLVPAMRGTRGISSWDGTATTPIAVAIGAGLGVAAATTWTARGGAHEDTMVTRIPALVRVLHPIVVGAASTAVAALSAALVYGNAGRVVVSVRAVLLWSALAFIGAALGRAQLAWVGPAVYFLFLGTVGYHSDGTPLWWNVPMLPPADIGAWALTLGVVTMAAVAIRVRTG</sequence>
<keyword evidence="1" id="KW-0812">Transmembrane</keyword>
<keyword evidence="1" id="KW-0472">Membrane</keyword>
<reference evidence="2 3" key="1">
    <citation type="submission" date="2018-06" db="EMBL/GenBank/DDBJ databases">
        <title>Whole genome sequencing of a novel hydrocarbon degrading bacterial strain, PW21 isolated from oil contaminated produced water sample.</title>
        <authorList>
            <person name="Nagkirti P."/>
            <person name="Shaikh A."/>
            <person name="Gowdaman V."/>
            <person name="Engineer A.E."/>
            <person name="Dagar S."/>
            <person name="Dhakephalkar P.K."/>
        </authorList>
    </citation>
    <scope>NUCLEOTIDE SEQUENCE [LARGE SCALE GENOMIC DNA]</scope>
    <source>
        <strain evidence="2 3">PW21</strain>
    </source>
</reference>
<dbReference type="EMBL" id="QKWH01000001">
    <property type="protein sequence ID" value="PZR54943.1"/>
    <property type="molecule type" value="Genomic_DNA"/>
</dbReference>
<evidence type="ECO:0000256" key="1">
    <source>
        <dbReference type="SAM" id="Phobius"/>
    </source>
</evidence>
<proteinExistence type="predicted"/>
<dbReference type="Proteomes" id="UP000248783">
    <property type="component" value="Unassembled WGS sequence"/>
</dbReference>
<feature type="transmembrane region" description="Helical" evidence="1">
    <location>
        <begin position="118"/>
        <end position="138"/>
    </location>
</feature>
<feature type="transmembrane region" description="Helical" evidence="1">
    <location>
        <begin position="90"/>
        <end position="112"/>
    </location>
</feature>
<gene>
    <name evidence="2" type="ORF">DNL40_00655</name>
</gene>